<evidence type="ECO:0000256" key="1">
    <source>
        <dbReference type="SAM" id="MobiDB-lite"/>
    </source>
</evidence>
<keyword evidence="3" id="KW-1185">Reference proteome</keyword>
<name>A0AAV2K625_KNICA</name>
<evidence type="ECO:0000313" key="3">
    <source>
        <dbReference type="Proteomes" id="UP001497482"/>
    </source>
</evidence>
<accession>A0AAV2K625</accession>
<dbReference type="Proteomes" id="UP001497482">
    <property type="component" value="Chromosome 17"/>
</dbReference>
<feature type="region of interest" description="Disordered" evidence="1">
    <location>
        <begin position="1"/>
        <end position="29"/>
    </location>
</feature>
<reference evidence="2 3" key="1">
    <citation type="submission" date="2024-04" db="EMBL/GenBank/DDBJ databases">
        <authorList>
            <person name="Waldvogel A.-M."/>
            <person name="Schoenle A."/>
        </authorList>
    </citation>
    <scope>NUCLEOTIDE SEQUENCE [LARGE SCALE GENOMIC DNA]</scope>
</reference>
<protein>
    <submittedName>
        <fullName evidence="2">Uncharacterized protein</fullName>
    </submittedName>
</protein>
<organism evidence="2 3">
    <name type="scientific">Knipowitschia caucasica</name>
    <name type="common">Caucasian dwarf goby</name>
    <name type="synonym">Pomatoschistus caucasicus</name>
    <dbReference type="NCBI Taxonomy" id="637954"/>
    <lineage>
        <taxon>Eukaryota</taxon>
        <taxon>Metazoa</taxon>
        <taxon>Chordata</taxon>
        <taxon>Craniata</taxon>
        <taxon>Vertebrata</taxon>
        <taxon>Euteleostomi</taxon>
        <taxon>Actinopterygii</taxon>
        <taxon>Neopterygii</taxon>
        <taxon>Teleostei</taxon>
        <taxon>Neoteleostei</taxon>
        <taxon>Acanthomorphata</taxon>
        <taxon>Gobiaria</taxon>
        <taxon>Gobiiformes</taxon>
        <taxon>Gobioidei</taxon>
        <taxon>Gobiidae</taxon>
        <taxon>Gobiinae</taxon>
        <taxon>Knipowitschia</taxon>
    </lineage>
</organism>
<dbReference type="AlphaFoldDB" id="A0AAV2K625"/>
<sequence length="76" mass="7774">MIHPEGPAHPRSPPLTPAHPPSPPQCDGCISLSAGPWSVSLRLERPQLGGGLRPFGDATVGSLRVSDTVVSGVSGQ</sequence>
<feature type="compositionally biased region" description="Pro residues" evidence="1">
    <location>
        <begin position="10"/>
        <end position="24"/>
    </location>
</feature>
<evidence type="ECO:0000313" key="2">
    <source>
        <dbReference type="EMBL" id="CAL1585391.1"/>
    </source>
</evidence>
<dbReference type="EMBL" id="OZ035839">
    <property type="protein sequence ID" value="CAL1585391.1"/>
    <property type="molecule type" value="Genomic_DNA"/>
</dbReference>
<proteinExistence type="predicted"/>
<gene>
    <name evidence="2" type="ORF">KC01_LOCUS15618</name>
</gene>